<dbReference type="OrthoDB" id="2429028at2759"/>
<keyword evidence="2" id="KW-1185">Reference proteome</keyword>
<proteinExistence type="predicted"/>
<feature type="non-terminal residue" evidence="1">
    <location>
        <position position="1"/>
    </location>
</feature>
<reference evidence="1" key="1">
    <citation type="submission" date="2021-06" db="EMBL/GenBank/DDBJ databases">
        <authorList>
            <person name="Kallberg Y."/>
            <person name="Tangrot J."/>
            <person name="Rosling A."/>
        </authorList>
    </citation>
    <scope>NUCLEOTIDE SEQUENCE</scope>
    <source>
        <strain evidence="1">MT106</strain>
    </source>
</reference>
<comment type="caution">
    <text evidence="1">The sequence shown here is derived from an EMBL/GenBank/DDBJ whole genome shotgun (WGS) entry which is preliminary data.</text>
</comment>
<protein>
    <submittedName>
        <fullName evidence="1">3593_t:CDS:1</fullName>
    </submittedName>
</protein>
<sequence>MSRSADRLTKHETNGLIDINQISSDHDDYPFILICSRILYRVQLRYFSQDDIKDSEINDIVIREINRLQPHSNASLSYTNSSNNGILFNCGNQLASAEKPLEIMRNMLTEKIRVRSRSSETSAVRRVYKNLVKLIDDLQIAKNASSNRYSFRHINFIVTDSLTSEDGTSSTFLEPPLPLLWLPTLTNRERVTHKNTSVYALRKRKGFKGSGKFRNRLLRMHHVHVITGNLCAPNTNSSGYNMKKPHEQSLPSISNVLSSALLSNHCSAFTRISPNKDNERVDCNDRYRYNYFYAFLNVEKGKEPASLDALK</sequence>
<organism evidence="1 2">
    <name type="scientific">Ambispora gerdemannii</name>
    <dbReference type="NCBI Taxonomy" id="144530"/>
    <lineage>
        <taxon>Eukaryota</taxon>
        <taxon>Fungi</taxon>
        <taxon>Fungi incertae sedis</taxon>
        <taxon>Mucoromycota</taxon>
        <taxon>Glomeromycotina</taxon>
        <taxon>Glomeromycetes</taxon>
        <taxon>Archaeosporales</taxon>
        <taxon>Ambisporaceae</taxon>
        <taxon>Ambispora</taxon>
    </lineage>
</organism>
<evidence type="ECO:0000313" key="2">
    <source>
        <dbReference type="Proteomes" id="UP000789831"/>
    </source>
</evidence>
<accession>A0A9N9CEX7</accession>
<dbReference type="EMBL" id="CAJVPL010002021">
    <property type="protein sequence ID" value="CAG8596428.1"/>
    <property type="molecule type" value="Genomic_DNA"/>
</dbReference>
<dbReference type="AlphaFoldDB" id="A0A9N9CEX7"/>
<evidence type="ECO:0000313" key="1">
    <source>
        <dbReference type="EMBL" id="CAG8596428.1"/>
    </source>
</evidence>
<dbReference type="Proteomes" id="UP000789831">
    <property type="component" value="Unassembled WGS sequence"/>
</dbReference>
<name>A0A9N9CEX7_9GLOM</name>
<gene>
    <name evidence="1" type="ORF">AGERDE_LOCUS8872</name>
</gene>